<evidence type="ECO:0000313" key="2">
    <source>
        <dbReference type="Proteomes" id="UP000046155"/>
    </source>
</evidence>
<sequence>MTLSPYTLMTGDPDFYFGQWIDSKGQMNKARGIGYSNSEADRLVAEAATGKDMAARQKAYKELEKLVAEDVPVAPIYNDVCIYAMKKNVKDLKIDPFFKPSLEKAYITK</sequence>
<dbReference type="Gene3D" id="3.10.105.10">
    <property type="entry name" value="Dipeptide-binding Protein, Domain 3"/>
    <property type="match status" value="1"/>
</dbReference>
<organism evidence="1 2">
    <name type="scientific">Syntrophaceticus schinkii</name>
    <dbReference type="NCBI Taxonomy" id="499207"/>
    <lineage>
        <taxon>Bacteria</taxon>
        <taxon>Bacillati</taxon>
        <taxon>Bacillota</taxon>
        <taxon>Clostridia</taxon>
        <taxon>Thermoanaerobacterales</taxon>
        <taxon>Thermoanaerobacterales Family III. Incertae Sedis</taxon>
        <taxon>Syntrophaceticus</taxon>
    </lineage>
</organism>
<protein>
    <submittedName>
        <fullName evidence="1">Extracellular solute-binding protein family 5</fullName>
    </submittedName>
</protein>
<dbReference type="EMBL" id="CDRZ01000267">
    <property type="protein sequence ID" value="CEO89984.1"/>
    <property type="molecule type" value="Genomic_DNA"/>
</dbReference>
<evidence type="ECO:0000313" key="1">
    <source>
        <dbReference type="EMBL" id="CEO89984.1"/>
    </source>
</evidence>
<dbReference type="SUPFAM" id="SSF53850">
    <property type="entry name" value="Periplasmic binding protein-like II"/>
    <property type="match status" value="1"/>
</dbReference>
<name>A0A0B7MH73_9FIRM</name>
<keyword evidence="2" id="KW-1185">Reference proteome</keyword>
<dbReference type="Gene3D" id="3.40.190.10">
    <property type="entry name" value="Periplasmic binding protein-like II"/>
    <property type="match status" value="1"/>
</dbReference>
<gene>
    <name evidence="1" type="ORF">SSCH_680016</name>
</gene>
<dbReference type="RefSeq" id="WP_198142465.1">
    <property type="nucleotide sequence ID" value="NZ_CDRZ01000267.1"/>
</dbReference>
<dbReference type="AlphaFoldDB" id="A0A0B7MH73"/>
<reference evidence="2" key="1">
    <citation type="submission" date="2015-01" db="EMBL/GenBank/DDBJ databases">
        <authorList>
            <person name="Manzoor Shahid"/>
            <person name="Zubair Saima"/>
        </authorList>
    </citation>
    <scope>NUCLEOTIDE SEQUENCE [LARGE SCALE GENOMIC DNA]</scope>
    <source>
        <strain evidence="2">Sp3</strain>
    </source>
</reference>
<accession>A0A0B7MH73</accession>
<dbReference type="Proteomes" id="UP000046155">
    <property type="component" value="Unassembled WGS sequence"/>
</dbReference>
<proteinExistence type="predicted"/>